<accession>A0A106C2K2</accession>
<dbReference type="EMBL" id="LRDC01000001">
    <property type="protein sequence ID" value="KVX03074.1"/>
    <property type="molecule type" value="Genomic_DNA"/>
</dbReference>
<comment type="caution">
    <text evidence="1">The sequence shown here is derived from an EMBL/GenBank/DDBJ whole genome shotgun (WGS) entry which is preliminary data.</text>
</comment>
<evidence type="ECO:0000313" key="2">
    <source>
        <dbReference type="Proteomes" id="UP000055702"/>
    </source>
</evidence>
<dbReference type="RefSeq" id="WP_059743508.1">
    <property type="nucleotide sequence ID" value="NZ_LRDC01000001.1"/>
</dbReference>
<reference evidence="1 2" key="1">
    <citation type="submission" date="2016-01" db="EMBL/GenBank/DDBJ databases">
        <title>Draft genome of the antarctic isolate Shewanella frigidimarina Ag06-30.</title>
        <authorList>
            <person name="Parmeciano Di Noto G."/>
            <person name="Vazquez S."/>
            <person name="Mac Cormack W."/>
            <person name="Iriarte A."/>
            <person name="Quiroga C."/>
        </authorList>
    </citation>
    <scope>NUCLEOTIDE SEQUENCE [LARGE SCALE GENOMIC DNA]</scope>
    <source>
        <strain evidence="1 2">Ag06-30</strain>
    </source>
</reference>
<dbReference type="AlphaFoldDB" id="A0A106C2K2"/>
<sequence>MIIFKLFKKETESLLSLLDDENKFGIGYSERPSLTARVWIQESQEFDWIDNFLRDDDNNPWAEEYDMTLLVRLALDCWESKLPNPARNVKALCGSRSGKYAMEEDSPFYCLWTLFLNRNESLMDLMSKSSDPALQPSVLLEQAELLLDAHYLTIQRLNRRYGGDPRSCTEHKWFKSTLPLPAGKSKTKASKSNKAFNRDFVSIMLAAKIVMHFHPQSSLLQALALAPEHYSVGEWGYEYWFRRTLQKHCAMQQGWLFLLMNMPRFAPEELMYLMSRAPVSANECDTLIDVFEEYYDEDTQERTKYWYRDKSEYMDYFEKYFQVGYLLNH</sequence>
<protein>
    <submittedName>
        <fullName evidence="1">Uncharacterized protein</fullName>
    </submittedName>
</protein>
<name>A0A106C2K2_SHEFR</name>
<evidence type="ECO:0000313" key="1">
    <source>
        <dbReference type="EMBL" id="KVX03074.1"/>
    </source>
</evidence>
<dbReference type="Proteomes" id="UP000055702">
    <property type="component" value="Unassembled WGS sequence"/>
</dbReference>
<gene>
    <name evidence="1" type="ORF">AWJ07_00390</name>
</gene>
<organism evidence="1">
    <name type="scientific">Shewanella frigidimarina</name>
    <dbReference type="NCBI Taxonomy" id="56812"/>
    <lineage>
        <taxon>Bacteria</taxon>
        <taxon>Pseudomonadati</taxon>
        <taxon>Pseudomonadota</taxon>
        <taxon>Gammaproteobacteria</taxon>
        <taxon>Alteromonadales</taxon>
        <taxon>Shewanellaceae</taxon>
        <taxon>Shewanella</taxon>
    </lineage>
</organism>
<proteinExistence type="predicted"/>